<keyword evidence="2" id="KW-1185">Reference proteome</keyword>
<dbReference type="EMBL" id="LHYD01000006">
    <property type="protein sequence ID" value="KXB05561.1"/>
    <property type="molecule type" value="Genomic_DNA"/>
</dbReference>
<dbReference type="GO" id="GO:0003677">
    <property type="term" value="F:DNA binding"/>
    <property type="evidence" value="ECO:0007669"/>
    <property type="project" value="InterPro"/>
</dbReference>
<evidence type="ECO:0008006" key="3">
    <source>
        <dbReference type="Google" id="ProtNLM"/>
    </source>
</evidence>
<dbReference type="Gene3D" id="2.30.30.110">
    <property type="match status" value="1"/>
</dbReference>
<dbReference type="Proteomes" id="UP000070311">
    <property type="component" value="Unassembled WGS sequence"/>
</dbReference>
<evidence type="ECO:0000313" key="2">
    <source>
        <dbReference type="Proteomes" id="UP000070311"/>
    </source>
</evidence>
<dbReference type="InterPro" id="IPR011067">
    <property type="entry name" value="Plasmid_toxin/cell-grow_inhib"/>
</dbReference>
<proteinExistence type="predicted"/>
<dbReference type="Pfam" id="PF02452">
    <property type="entry name" value="PemK_toxin"/>
    <property type="match status" value="1"/>
</dbReference>
<evidence type="ECO:0000313" key="1">
    <source>
        <dbReference type="EMBL" id="KXB05561.1"/>
    </source>
</evidence>
<organism evidence="1 2">
    <name type="scientific">candidate division MSBL1 archaeon SCGC-AAA382A13</name>
    <dbReference type="NCBI Taxonomy" id="1698279"/>
    <lineage>
        <taxon>Archaea</taxon>
        <taxon>Methanobacteriati</taxon>
        <taxon>Methanobacteriota</taxon>
        <taxon>candidate division MSBL1</taxon>
    </lineage>
</organism>
<protein>
    <recommendedName>
        <fullName evidence="3">MazF family transcriptional regulator</fullName>
    </recommendedName>
</protein>
<reference evidence="1 2" key="1">
    <citation type="journal article" date="2016" name="Sci. Rep.">
        <title>Metabolic traits of an uncultured archaeal lineage -MSBL1- from brine pools of the Red Sea.</title>
        <authorList>
            <person name="Mwirichia R."/>
            <person name="Alam I."/>
            <person name="Rashid M."/>
            <person name="Vinu M."/>
            <person name="Ba-Alawi W."/>
            <person name="Anthony Kamau A."/>
            <person name="Kamanda Ngugi D."/>
            <person name="Goker M."/>
            <person name="Klenk H.P."/>
            <person name="Bajic V."/>
            <person name="Stingl U."/>
        </authorList>
    </citation>
    <scope>NUCLEOTIDE SEQUENCE [LARGE SCALE GENOMIC DNA]</scope>
    <source>
        <strain evidence="1">SCGC-AAA382A13</strain>
    </source>
</reference>
<gene>
    <name evidence="1" type="ORF">AKJ50_00540</name>
</gene>
<sequence length="111" mass="12513">MLVKGKIVLIPFPFTDLTTSKLRPTLILLERRKDVVGVFISSRVPEEPSQTEVVVEEDHPEFRQTGLKKSSVIRLDKVATISKDLLVGEIGEVGPSLKKTINERLRELYSL</sequence>
<dbReference type="InterPro" id="IPR003477">
    <property type="entry name" value="PemK-like"/>
</dbReference>
<accession>A0A133VGI8</accession>
<dbReference type="AlphaFoldDB" id="A0A133VGI8"/>
<name>A0A133VGI8_9EURY</name>
<dbReference type="SUPFAM" id="SSF50118">
    <property type="entry name" value="Cell growth inhibitor/plasmid maintenance toxic component"/>
    <property type="match status" value="1"/>
</dbReference>
<comment type="caution">
    <text evidence="1">The sequence shown here is derived from an EMBL/GenBank/DDBJ whole genome shotgun (WGS) entry which is preliminary data.</text>
</comment>